<dbReference type="GO" id="GO:0005886">
    <property type="term" value="C:plasma membrane"/>
    <property type="evidence" value="ECO:0007669"/>
    <property type="project" value="UniProtKB-SubCell"/>
</dbReference>
<gene>
    <name evidence="16" type="ORF">BN533_00362</name>
</gene>
<dbReference type="Pfam" id="PF03717">
    <property type="entry name" value="PBP_dimer"/>
    <property type="match status" value="1"/>
</dbReference>
<evidence type="ECO:0000256" key="9">
    <source>
        <dbReference type="ARBA" id="ARBA00022960"/>
    </source>
</evidence>
<dbReference type="InterPro" id="IPR050515">
    <property type="entry name" value="Beta-lactam/transpept"/>
</dbReference>
<keyword evidence="12" id="KW-0472">Membrane</keyword>
<dbReference type="EMBL" id="CBDS010000026">
    <property type="protein sequence ID" value="CDB45224.1"/>
    <property type="molecule type" value="Genomic_DNA"/>
</dbReference>
<proteinExistence type="inferred from homology"/>
<dbReference type="InterPro" id="IPR017790">
    <property type="entry name" value="Penicillin-binding_protein_2"/>
</dbReference>
<keyword evidence="9" id="KW-0133">Cell shape</keyword>
<keyword evidence="7" id="KW-0812">Transmembrane</keyword>
<keyword evidence="4" id="KW-1003">Cell membrane</keyword>
<dbReference type="SUPFAM" id="SSF56601">
    <property type="entry name" value="beta-lactamase/transpeptidase-like"/>
    <property type="match status" value="1"/>
</dbReference>
<sequence length="603" mass="66114">MLNKRYARRLEVMLAAAVCIFLILLGRMAYLQLYKGDYYGNQADGNRLRRTKITAPRGLFFDYKGQELVNNLPGYAVALQRQGQRDNEKVIGTLSEILNMPEDQIRKRIAANQNSYEPTRLKSNVSPEIVTKIEERRLELPGVLLELQPIRNYLYKELAVHALGYVGEASEYDITEGSYKGMPGGSIVGKFGIEKTFDKVIRGIDGSFDEEVDVAGNVVKQLGQRDPIPGKSLQLTIDKELQMVMEKAVDEQLAYLRSSGIAPNARAAAIVAIDPRSGAVRAMVSRPAFNPNLFVNGISEKDWQVINNDPNYPMGNKVISGEYPPGSTFKIITGTAALELGKVTPEELIFDSGQHWLIPMGNAGGEALGWINFQQALSMSDNVYFYEMGNRLGINNLVDFARKFGMGRKTGIELEGEASGLLPTPENKRKIFTGEDWTLGDTFNASIGQGIDLATPLQMAVMMSCIAGGGIYHQPYLVDKVLNNDGSVFEVRQHQEPYALGVSQKTLELIKQGLMGVAQPGGTASYFANLPKPMAAKTGTAENPHGRDHGLFVAYGPTDAPELVVAAVVEQGSFGSTSAGPIVYKVFEEWFREEGLIPSQAVK</sequence>
<organism evidence="16">
    <name type="scientific">Phascolarctobacterium faecium</name>
    <dbReference type="NCBI Taxonomy" id="33025"/>
    <lineage>
        <taxon>Bacteria</taxon>
        <taxon>Bacillati</taxon>
        <taxon>Bacillota</taxon>
        <taxon>Negativicutes</taxon>
        <taxon>Acidaminococcales</taxon>
        <taxon>Acidaminococcaceae</taxon>
        <taxon>Phascolarctobacterium</taxon>
    </lineage>
</organism>
<evidence type="ECO:0000256" key="5">
    <source>
        <dbReference type="ARBA" id="ARBA00022519"/>
    </source>
</evidence>
<comment type="subcellular location">
    <subcellularLocation>
        <location evidence="2">Cell membrane</location>
    </subcellularLocation>
    <subcellularLocation>
        <location evidence="1">Membrane</location>
        <topology evidence="1">Single-pass membrane protein</topology>
    </subcellularLocation>
</comment>
<dbReference type="GO" id="GO:0071555">
    <property type="term" value="P:cell wall organization"/>
    <property type="evidence" value="ECO:0007669"/>
    <property type="project" value="UniProtKB-KW"/>
</dbReference>
<evidence type="ECO:0000256" key="4">
    <source>
        <dbReference type="ARBA" id="ARBA00022475"/>
    </source>
</evidence>
<dbReference type="PANTHER" id="PTHR30627">
    <property type="entry name" value="PEPTIDOGLYCAN D,D-TRANSPEPTIDASE"/>
    <property type="match status" value="1"/>
</dbReference>
<protein>
    <submittedName>
        <fullName evidence="16">Penicillin-binding protein 2</fullName>
    </submittedName>
</protein>
<accession>R6IF76</accession>
<evidence type="ECO:0000256" key="7">
    <source>
        <dbReference type="ARBA" id="ARBA00022692"/>
    </source>
</evidence>
<dbReference type="RefSeq" id="WP_021717265.1">
    <property type="nucleotide sequence ID" value="NZ_AP025560.1"/>
</dbReference>
<evidence type="ECO:0000256" key="2">
    <source>
        <dbReference type="ARBA" id="ARBA00004236"/>
    </source>
</evidence>
<dbReference type="GO" id="GO:0008658">
    <property type="term" value="F:penicillin binding"/>
    <property type="evidence" value="ECO:0007669"/>
    <property type="project" value="InterPro"/>
</dbReference>
<evidence type="ECO:0000259" key="14">
    <source>
        <dbReference type="Pfam" id="PF00905"/>
    </source>
</evidence>
<dbReference type="GO" id="GO:0009002">
    <property type="term" value="F:serine-type D-Ala-D-Ala carboxypeptidase activity"/>
    <property type="evidence" value="ECO:0007669"/>
    <property type="project" value="InterPro"/>
</dbReference>
<dbReference type="NCBIfam" id="TIGR03423">
    <property type="entry name" value="pbp2_mrdA"/>
    <property type="match status" value="1"/>
</dbReference>
<keyword evidence="6" id="KW-0645">Protease</keyword>
<dbReference type="InterPro" id="IPR036138">
    <property type="entry name" value="PBP_dimer_sf"/>
</dbReference>
<dbReference type="GO" id="GO:0071972">
    <property type="term" value="F:peptidoglycan L,D-transpeptidase activity"/>
    <property type="evidence" value="ECO:0007669"/>
    <property type="project" value="TreeGrafter"/>
</dbReference>
<evidence type="ECO:0000256" key="8">
    <source>
        <dbReference type="ARBA" id="ARBA00022801"/>
    </source>
</evidence>
<dbReference type="Gene3D" id="3.40.710.10">
    <property type="entry name" value="DD-peptidase/beta-lactamase superfamily"/>
    <property type="match status" value="1"/>
</dbReference>
<keyword evidence="5" id="KW-0997">Cell inner membrane</keyword>
<evidence type="ECO:0000256" key="11">
    <source>
        <dbReference type="ARBA" id="ARBA00022989"/>
    </source>
</evidence>
<evidence type="ECO:0000313" key="16">
    <source>
        <dbReference type="EMBL" id="CDB45224.1"/>
    </source>
</evidence>
<feature type="domain" description="Penicillin-binding protein transpeptidase" evidence="14">
    <location>
        <begin position="269"/>
        <end position="587"/>
    </location>
</feature>
<evidence type="ECO:0000256" key="12">
    <source>
        <dbReference type="ARBA" id="ARBA00023136"/>
    </source>
</evidence>
<dbReference type="Gene3D" id="3.90.1310.10">
    <property type="entry name" value="Penicillin-binding protein 2a (Domain 2)"/>
    <property type="match status" value="1"/>
</dbReference>
<dbReference type="InterPro" id="IPR005311">
    <property type="entry name" value="PBP_dimer"/>
</dbReference>
<dbReference type="SUPFAM" id="SSF56519">
    <property type="entry name" value="Penicillin binding protein dimerisation domain"/>
    <property type="match status" value="1"/>
</dbReference>
<reference evidence="16" key="1">
    <citation type="submission" date="2012-11" db="EMBL/GenBank/DDBJ databases">
        <title>Dependencies among metagenomic species, viruses, plasmids and units of genetic variation.</title>
        <authorList>
            <person name="Nielsen H.B."/>
            <person name="Almeida M."/>
            <person name="Juncker A.S."/>
            <person name="Rasmussen S."/>
            <person name="Li J."/>
            <person name="Sunagawa S."/>
            <person name="Plichta D."/>
            <person name="Gautier L."/>
            <person name="Le Chatelier E."/>
            <person name="Peletier E."/>
            <person name="Bonde I."/>
            <person name="Nielsen T."/>
            <person name="Manichanh C."/>
            <person name="Arumugam M."/>
            <person name="Batto J."/>
            <person name="Santos M.B.Q.D."/>
            <person name="Blom N."/>
            <person name="Borruel N."/>
            <person name="Burgdorf K.S."/>
            <person name="Boumezbeur F."/>
            <person name="Casellas F."/>
            <person name="Dore J."/>
            <person name="Guarner F."/>
            <person name="Hansen T."/>
            <person name="Hildebrand F."/>
            <person name="Kaas R.S."/>
            <person name="Kennedy S."/>
            <person name="Kristiansen K."/>
            <person name="Kultima J.R."/>
            <person name="Leonard P."/>
            <person name="Levenez F."/>
            <person name="Lund O."/>
            <person name="Moumen B."/>
            <person name="Le Paslier D."/>
            <person name="Pons N."/>
            <person name="Pedersen O."/>
            <person name="Prifti E."/>
            <person name="Qin J."/>
            <person name="Raes J."/>
            <person name="Tap J."/>
            <person name="Tims S."/>
            <person name="Ussery D.W."/>
            <person name="Yamada T."/>
            <person name="MetaHit consortium"/>
            <person name="Renault P."/>
            <person name="Sicheritz-Ponten T."/>
            <person name="Bork P."/>
            <person name="Wang J."/>
            <person name="Brunak S."/>
            <person name="Ehrlich S.D."/>
        </authorList>
    </citation>
    <scope>NUCLEOTIDE SEQUENCE [LARGE SCALE GENOMIC DNA]</scope>
</reference>
<dbReference type="AlphaFoldDB" id="R6IF76"/>
<comment type="similarity">
    <text evidence="3">Belongs to the transpeptidase family.</text>
</comment>
<keyword evidence="13" id="KW-0961">Cell wall biogenesis/degradation</keyword>
<evidence type="ECO:0000256" key="13">
    <source>
        <dbReference type="ARBA" id="ARBA00023316"/>
    </source>
</evidence>
<keyword evidence="10" id="KW-0573">Peptidoglycan synthesis</keyword>
<dbReference type="GO" id="GO:0009252">
    <property type="term" value="P:peptidoglycan biosynthetic process"/>
    <property type="evidence" value="ECO:0007669"/>
    <property type="project" value="UniProtKB-KW"/>
</dbReference>
<dbReference type="InterPro" id="IPR001460">
    <property type="entry name" value="PCN-bd_Tpept"/>
</dbReference>
<evidence type="ECO:0000256" key="10">
    <source>
        <dbReference type="ARBA" id="ARBA00022984"/>
    </source>
</evidence>
<evidence type="ECO:0000259" key="15">
    <source>
        <dbReference type="Pfam" id="PF03717"/>
    </source>
</evidence>
<evidence type="ECO:0000256" key="6">
    <source>
        <dbReference type="ARBA" id="ARBA00022670"/>
    </source>
</evidence>
<dbReference type="Pfam" id="PF00905">
    <property type="entry name" value="Transpeptidase"/>
    <property type="match status" value="1"/>
</dbReference>
<evidence type="ECO:0000256" key="1">
    <source>
        <dbReference type="ARBA" id="ARBA00004167"/>
    </source>
</evidence>
<evidence type="ECO:0000256" key="3">
    <source>
        <dbReference type="ARBA" id="ARBA00007171"/>
    </source>
</evidence>
<dbReference type="GO" id="GO:0008360">
    <property type="term" value="P:regulation of cell shape"/>
    <property type="evidence" value="ECO:0007669"/>
    <property type="project" value="UniProtKB-KW"/>
</dbReference>
<dbReference type="HOGENOM" id="CLU_009289_1_2_9"/>
<dbReference type="STRING" id="1262914.BN533_00362"/>
<dbReference type="PANTHER" id="PTHR30627:SF2">
    <property type="entry name" value="PEPTIDOGLYCAN D,D-TRANSPEPTIDASE MRDA"/>
    <property type="match status" value="1"/>
</dbReference>
<comment type="caution">
    <text evidence="16">The sequence shown here is derived from an EMBL/GenBank/DDBJ whole genome shotgun (WGS) entry which is preliminary data.</text>
</comment>
<keyword evidence="8" id="KW-0378">Hydrolase</keyword>
<name>R6IF76_9FIRM</name>
<dbReference type="InterPro" id="IPR012338">
    <property type="entry name" value="Beta-lactam/transpept-like"/>
</dbReference>
<keyword evidence="11" id="KW-1133">Transmembrane helix</keyword>
<dbReference type="GO" id="GO:0006508">
    <property type="term" value="P:proteolysis"/>
    <property type="evidence" value="ECO:0007669"/>
    <property type="project" value="UniProtKB-KW"/>
</dbReference>
<feature type="domain" description="Penicillin-binding protein dimerisation" evidence="15">
    <location>
        <begin position="53"/>
        <end position="221"/>
    </location>
</feature>
<dbReference type="eggNOG" id="COG0768">
    <property type="taxonomic scope" value="Bacteria"/>
</dbReference>